<keyword evidence="3" id="KW-1003">Cell membrane</keyword>
<feature type="transmembrane region" description="Helical" evidence="7">
    <location>
        <begin position="52"/>
        <end position="72"/>
    </location>
</feature>
<evidence type="ECO:0000256" key="2">
    <source>
        <dbReference type="ARBA" id="ARBA00006448"/>
    </source>
</evidence>
<evidence type="ECO:0000256" key="1">
    <source>
        <dbReference type="ARBA" id="ARBA00004651"/>
    </source>
</evidence>
<dbReference type="Proteomes" id="UP000260823">
    <property type="component" value="Unassembled WGS sequence"/>
</dbReference>
<keyword evidence="5 7" id="KW-1133">Transmembrane helix</keyword>
<dbReference type="OrthoDB" id="6538282at2"/>
<reference evidence="9 10" key="1">
    <citation type="submission" date="2018-08" db="EMBL/GenBank/DDBJ databases">
        <title>Mucilaginibacter terrae sp. nov., isolated from manganese diggings.</title>
        <authorList>
            <person name="Huang Y."/>
            <person name="Zhou Z."/>
        </authorList>
    </citation>
    <scope>NUCLEOTIDE SEQUENCE [LARGE SCALE GENOMIC DNA]</scope>
    <source>
        <strain evidence="9 10">ZH6</strain>
    </source>
</reference>
<dbReference type="InterPro" id="IPR007353">
    <property type="entry name" value="DUF421"/>
</dbReference>
<comment type="similarity">
    <text evidence="2">Belongs to the UPF0702 family.</text>
</comment>
<evidence type="ECO:0000256" key="6">
    <source>
        <dbReference type="ARBA" id="ARBA00023136"/>
    </source>
</evidence>
<dbReference type="Pfam" id="PF04239">
    <property type="entry name" value="DUF421"/>
    <property type="match status" value="1"/>
</dbReference>
<keyword evidence="6 7" id="KW-0472">Membrane</keyword>
<evidence type="ECO:0000256" key="3">
    <source>
        <dbReference type="ARBA" id="ARBA00022475"/>
    </source>
</evidence>
<evidence type="ECO:0000256" key="4">
    <source>
        <dbReference type="ARBA" id="ARBA00022692"/>
    </source>
</evidence>
<dbReference type="Gene3D" id="2.20.28.10">
    <property type="match status" value="1"/>
</dbReference>
<evidence type="ECO:0000259" key="8">
    <source>
        <dbReference type="Pfam" id="PF04239"/>
    </source>
</evidence>
<feature type="transmembrane region" description="Helical" evidence="7">
    <location>
        <begin position="20"/>
        <end position="40"/>
    </location>
</feature>
<dbReference type="SUPFAM" id="SSF57802">
    <property type="entry name" value="Rubredoxin-like"/>
    <property type="match status" value="1"/>
</dbReference>
<accession>A0A3E2NTR2</accession>
<dbReference type="EMBL" id="QWDE01000001">
    <property type="protein sequence ID" value="RFZ84405.1"/>
    <property type="molecule type" value="Genomic_DNA"/>
</dbReference>
<evidence type="ECO:0000256" key="7">
    <source>
        <dbReference type="SAM" id="Phobius"/>
    </source>
</evidence>
<dbReference type="Gene3D" id="3.30.240.20">
    <property type="entry name" value="bsu07140 like domains"/>
    <property type="match status" value="1"/>
</dbReference>
<proteinExistence type="inferred from homology"/>
<dbReference type="PANTHER" id="PTHR34582:SF6">
    <property type="entry name" value="UPF0702 TRANSMEMBRANE PROTEIN YCAP"/>
    <property type="match status" value="1"/>
</dbReference>
<name>A0A3E2NTR2_9SPHI</name>
<protein>
    <submittedName>
        <fullName evidence="9">DUF421 domain-containing protein</fullName>
    </submittedName>
</protein>
<dbReference type="AlphaFoldDB" id="A0A3E2NTR2"/>
<feature type="domain" description="YetF C-terminal" evidence="8">
    <location>
        <begin position="102"/>
        <end position="173"/>
    </location>
</feature>
<evidence type="ECO:0000256" key="5">
    <source>
        <dbReference type="ARBA" id="ARBA00022989"/>
    </source>
</evidence>
<comment type="subcellular location">
    <subcellularLocation>
        <location evidence="1">Cell membrane</location>
        <topology evidence="1">Multi-pass membrane protein</topology>
    </subcellularLocation>
</comment>
<feature type="transmembrane region" description="Helical" evidence="7">
    <location>
        <begin position="78"/>
        <end position="96"/>
    </location>
</feature>
<evidence type="ECO:0000313" key="10">
    <source>
        <dbReference type="Proteomes" id="UP000260823"/>
    </source>
</evidence>
<keyword evidence="10" id="KW-1185">Reference proteome</keyword>
<keyword evidence="4 7" id="KW-0812">Transmembrane</keyword>
<dbReference type="RefSeq" id="WP_117381295.1">
    <property type="nucleotide sequence ID" value="NZ_QWDE01000001.1"/>
</dbReference>
<evidence type="ECO:0000313" key="9">
    <source>
        <dbReference type="EMBL" id="RFZ84405.1"/>
    </source>
</evidence>
<sequence length="228" mass="25816">MQPDQIKLEDWKRILIGDVPSSFFLELVIRSIIIFLLLLFSMRLMGKRMSGLLSRNELVAMVSLAAAVGIPLTAPDRGILPAFIIALVVVFIQRWISARAMSNSDFEQFALGKMDVLVKDGVIDLKRMEKVRVSRERLVAQLRSQGVKQLGTVKRLFMEANGSFTLIRTENSTPGLTLLPHWDKEFNDRLKHHQELTTCENCGLTIKTEEKPEKCPHCGSHDWTTAVE</sequence>
<comment type="caution">
    <text evidence="9">The sequence shown here is derived from an EMBL/GenBank/DDBJ whole genome shotgun (WGS) entry which is preliminary data.</text>
</comment>
<dbReference type="InterPro" id="IPR023090">
    <property type="entry name" value="UPF0702_alpha/beta_dom_sf"/>
</dbReference>
<gene>
    <name evidence="9" type="ORF">DYU05_01920</name>
</gene>
<dbReference type="PANTHER" id="PTHR34582">
    <property type="entry name" value="UPF0702 TRANSMEMBRANE PROTEIN YCAP"/>
    <property type="match status" value="1"/>
</dbReference>
<dbReference type="GO" id="GO:0005886">
    <property type="term" value="C:plasma membrane"/>
    <property type="evidence" value="ECO:0007669"/>
    <property type="project" value="UniProtKB-SubCell"/>
</dbReference>
<organism evidence="9 10">
    <name type="scientific">Mucilaginibacter terrenus</name>
    <dbReference type="NCBI Taxonomy" id="2482727"/>
    <lineage>
        <taxon>Bacteria</taxon>
        <taxon>Pseudomonadati</taxon>
        <taxon>Bacteroidota</taxon>
        <taxon>Sphingobacteriia</taxon>
        <taxon>Sphingobacteriales</taxon>
        <taxon>Sphingobacteriaceae</taxon>
        <taxon>Mucilaginibacter</taxon>
    </lineage>
</organism>